<name>A0A8C9QU38_SPEDA</name>
<evidence type="ECO:0000313" key="2">
    <source>
        <dbReference type="Ensembl" id="ENSSDAP00000026889.1"/>
    </source>
</evidence>
<dbReference type="Ensembl" id="ENSSDAT00000030745.1">
    <property type="protein sequence ID" value="ENSSDAP00000026889.1"/>
    <property type="gene ID" value="ENSSDAG00000024380.1"/>
</dbReference>
<reference evidence="2" key="2">
    <citation type="submission" date="2025-09" db="UniProtKB">
        <authorList>
            <consortium name="Ensembl"/>
        </authorList>
    </citation>
    <scope>IDENTIFICATION</scope>
</reference>
<dbReference type="PANTHER" id="PTHR15977">
    <property type="entry name" value="CILIA- AND FLAGELLA-ASSOCIATED PROTEIN 46"/>
    <property type="match status" value="1"/>
</dbReference>
<keyword evidence="3" id="KW-1185">Reference proteome</keyword>
<evidence type="ECO:0000313" key="3">
    <source>
        <dbReference type="Proteomes" id="UP000694422"/>
    </source>
</evidence>
<evidence type="ECO:0000256" key="1">
    <source>
        <dbReference type="SAM" id="MobiDB-lite"/>
    </source>
</evidence>
<accession>A0A8C9QU38</accession>
<feature type="compositionally biased region" description="Basic residues" evidence="1">
    <location>
        <begin position="495"/>
        <end position="505"/>
    </location>
</feature>
<dbReference type="AlphaFoldDB" id="A0A8C9QU38"/>
<protein>
    <submittedName>
        <fullName evidence="2">Cilia and flagella associated protein 46</fullName>
    </submittedName>
</protein>
<dbReference type="Pfam" id="PF25439">
    <property type="entry name" value="TPR_CFAP46_N"/>
    <property type="match status" value="1"/>
</dbReference>
<dbReference type="InterPro" id="IPR039586">
    <property type="entry name" value="CFAP46"/>
</dbReference>
<dbReference type="GO" id="GO:0060294">
    <property type="term" value="P:cilium movement involved in cell motility"/>
    <property type="evidence" value="ECO:0007669"/>
    <property type="project" value="InterPro"/>
</dbReference>
<feature type="region of interest" description="Disordered" evidence="1">
    <location>
        <begin position="495"/>
        <end position="518"/>
    </location>
</feature>
<proteinExistence type="predicted"/>
<organism evidence="2 3">
    <name type="scientific">Spermophilus dauricus</name>
    <name type="common">Daurian ground squirrel</name>
    <dbReference type="NCBI Taxonomy" id="99837"/>
    <lineage>
        <taxon>Eukaryota</taxon>
        <taxon>Metazoa</taxon>
        <taxon>Chordata</taxon>
        <taxon>Craniata</taxon>
        <taxon>Vertebrata</taxon>
        <taxon>Euteleostomi</taxon>
        <taxon>Mammalia</taxon>
        <taxon>Eutheria</taxon>
        <taxon>Euarchontoglires</taxon>
        <taxon>Glires</taxon>
        <taxon>Rodentia</taxon>
        <taxon>Sciuromorpha</taxon>
        <taxon>Sciuridae</taxon>
        <taxon>Xerinae</taxon>
        <taxon>Marmotini</taxon>
        <taxon>Spermophilus</taxon>
    </lineage>
</organism>
<sequence>MGQPEMSEDCIQMYFKVKGPITQFLGRAHLCRAQLCAPTSSDNLEEFENCVTQYMKAINFAKGEPRYYFLVYNASVLYWHMVRPFLKPGCHQYVIPSLSQIVSVLNQTEEEDKEWRAELMLELLECYLQAGKKEEAAKFCLTAAPFIKANVPHKYQQIYSVMVRHELMDELHLKMEKKTSIILSVSFHINSLKAGVLSGLKVGECVGWLRPALHTQRCYLQDPGKLIEIECLECELEASRLENKVRIYLRTAVEVGLRGQRARAPGKPCSSLPPTEGGTSPACLRTARPPPDACHLSPSLMTLLRCQVHMEMAHIEEDEDRLEPAMEHLQKAMRLDTLGLYQDKLKMAFTRLQLCTMLYQSPERAEDRAIMVIEQAKKAIPKDSMRKKRALLVNAGLALAPDTFQIVLDSENEAKVSTGKTRGRFSYLFAKARHHMLSVDKAAGHLRRLGNENDQERIQIWAELAKVARKQEVWDVCRTASRFCLLYDNIKAKKSPRQKRGRKKRATEGSVQESWGHPEGVLPKQRAHSLLRKFAEVGFISAEVPGAPLQTQESLQRLPLERPAYGQCWWVCICRTWIESLSEYTMNNWLHSAEIGLEIGEAWVVQNAAVYMLNHNHHLIVAGRQRELVDPLHKLLSIIKHGYSGLSALDAVLLVMLCSALARGLIISWIPTQMPEKAKKLPKPNMFHIPLDSAAATEIRTAVEVCEFALSQTSGSVPEEVVPTSVRQQLIATWVKAKQMAQQQIGPRLGTDEQSTSEDISSVTRVLVALEMYSCNGLGLMDFTVPPLAQVVKMASECSWSEPLVELQTLTRLTHFAYAAHDHEITMTCCQMATQLGIKYLRVFGPVETQLVAEMLCTATCIQGRSIMENLKGRKQLRLVAAKAFGESARFGGLAGSSALVMLAARHYWNAWLPLLSSAVNRKKAKAAVQKLISIINKTEARKQVDIFHLLG</sequence>
<dbReference type="PANTHER" id="PTHR15977:SF15">
    <property type="entry name" value="CILIA- AND FLAGELLA-ASSOCIATED PROTEIN 46"/>
    <property type="match status" value="1"/>
</dbReference>
<dbReference type="GO" id="GO:0035082">
    <property type="term" value="P:axoneme assembly"/>
    <property type="evidence" value="ECO:0007669"/>
    <property type="project" value="InterPro"/>
</dbReference>
<reference evidence="2" key="1">
    <citation type="submission" date="2025-08" db="UniProtKB">
        <authorList>
            <consortium name="Ensembl"/>
        </authorList>
    </citation>
    <scope>IDENTIFICATION</scope>
</reference>
<dbReference type="InterPro" id="IPR057466">
    <property type="entry name" value="CFAP46_TPR"/>
</dbReference>
<dbReference type="Proteomes" id="UP000694422">
    <property type="component" value="Unplaced"/>
</dbReference>